<dbReference type="InterPro" id="IPR014917">
    <property type="entry name" value="DUF1800"/>
</dbReference>
<evidence type="ECO:0000313" key="1">
    <source>
        <dbReference type="EMBL" id="PMP32987.1"/>
    </source>
</evidence>
<dbReference type="Pfam" id="PF08811">
    <property type="entry name" value="DUF1800"/>
    <property type="match status" value="1"/>
</dbReference>
<reference evidence="1" key="2">
    <citation type="journal article" date="2018" name="Nature">
        <title>A major lineage of non-tailed dsDNA viruses as unrecognized killers of marine bacteria.</title>
        <authorList>
            <person name="Kauffman K.M."/>
            <person name="Hussain F.A."/>
            <person name="Yang J."/>
            <person name="Arevalo P."/>
            <person name="Brown J.M."/>
            <person name="Chang W.K."/>
            <person name="VanInsberghe D."/>
            <person name="Elsherbini J."/>
            <person name="Sharma R.S."/>
            <person name="Cutler M.B."/>
            <person name="Kelly L."/>
            <person name="Polz M.F."/>
        </authorList>
    </citation>
    <scope>NUCLEOTIDE SEQUENCE</scope>
    <source>
        <strain evidence="1">10N.222.46.E12</strain>
    </source>
</reference>
<accession>A0A7Z1MMG5</accession>
<reference evidence="1" key="1">
    <citation type="submission" date="2016-07" db="EMBL/GenBank/DDBJ databases">
        <authorList>
            <person name="Kauffman K."/>
            <person name="Arevalo P."/>
            <person name="Polz M.F."/>
        </authorList>
    </citation>
    <scope>NUCLEOTIDE SEQUENCE</scope>
    <source>
        <strain evidence="1">10N.222.46.E12</strain>
    </source>
</reference>
<dbReference type="PANTHER" id="PTHR43737:SF1">
    <property type="entry name" value="DUF1501 DOMAIN-CONTAINING PROTEIN"/>
    <property type="match status" value="1"/>
</dbReference>
<protein>
    <recommendedName>
        <fullName evidence="2">DUF1800 domain-containing protein</fullName>
    </recommendedName>
</protein>
<evidence type="ECO:0008006" key="2">
    <source>
        <dbReference type="Google" id="ProtNLM"/>
    </source>
</evidence>
<comment type="caution">
    <text evidence="1">The sequence shown here is derived from an EMBL/GenBank/DDBJ whole genome shotgun (WGS) entry which is preliminary data.</text>
</comment>
<gene>
    <name evidence="1" type="ORF">BCS90_09640</name>
</gene>
<dbReference type="AlphaFoldDB" id="A0A7Z1MMG5"/>
<organism evidence="1">
    <name type="scientific">Vibrio cyclitrophicus</name>
    <dbReference type="NCBI Taxonomy" id="47951"/>
    <lineage>
        <taxon>Bacteria</taxon>
        <taxon>Pseudomonadati</taxon>
        <taxon>Pseudomonadota</taxon>
        <taxon>Gammaproteobacteria</taxon>
        <taxon>Vibrionales</taxon>
        <taxon>Vibrionaceae</taxon>
        <taxon>Vibrio</taxon>
    </lineage>
</organism>
<dbReference type="EMBL" id="MDBS01000003">
    <property type="protein sequence ID" value="PMP32987.1"/>
    <property type="molecule type" value="Genomic_DNA"/>
</dbReference>
<sequence length="511" mass="58280">MSLTNRDASRFLTRATFGPTKESIEHLTSIGIDAWLNEQFQETFPTHLEEYIRIHEIRGGTQENRNYRRNAFWGRALWGKDQLRQRLTYALSQILVTSEQDDGININQQARGLANYYDIFANNAFGNYRDILQEVTLSPVMGIYLTMAGNKKEDEVTGAEPDQNFAREVMQLFTMGEFKKAFDGTVIYDDKGIPVPKYDENDIMELARVFTGFDVQENDDFLLNEMTFNEEDHDFGSKVLLGSYIPAGLSPLEDVTYALDILYAQRETAVYVAQSLIKFFVTSNPSKGYVQRVALAFDENGKGDRGDLKHVITAILTDQDCLSETAHIGKLKEPLLAFSGALRAMEVYQGQDSPHYRDTTIGFTYDEQVPQGVLQAESVFNYFEQDFIPNGPLGTRGMIGPEFQIFTPHSFTVIANHLKRVLDRVRHSDDSGDRDDRIYMKAHRLEEAMLKGEEEYYQEVADIFFNGEMSEQVRDVLADCYTTSTNKGRIRDHIKSTVWLAAITPDFSIQK</sequence>
<dbReference type="PANTHER" id="PTHR43737">
    <property type="entry name" value="BLL7424 PROTEIN"/>
    <property type="match status" value="1"/>
</dbReference>
<proteinExistence type="predicted"/>
<name>A0A7Z1MMG5_9VIBR</name>
<dbReference type="RefSeq" id="WP_154724223.1">
    <property type="nucleotide sequence ID" value="NZ_CP170590.1"/>
</dbReference>